<sequence>MKTSLNLMAYFIYLPVILFLTWYVAHIIFRNSKVFMYDIFNGKADIALSTNKLFETGFYLMNLGFALLIMTIAAEISSGQNMLERLSSKIGGFSIYLGLMLFLNMYLFFRGRRKARQKAKIAEAVANINKLEQHP</sequence>
<evidence type="ECO:0000313" key="2">
    <source>
        <dbReference type="EMBL" id="WEK37704.1"/>
    </source>
</evidence>
<evidence type="ECO:0000313" key="3">
    <source>
        <dbReference type="Proteomes" id="UP001220610"/>
    </source>
</evidence>
<accession>A0AAJ5WUL8</accession>
<feature type="transmembrane region" description="Helical" evidence="1">
    <location>
        <begin position="12"/>
        <end position="29"/>
    </location>
</feature>
<feature type="transmembrane region" description="Helical" evidence="1">
    <location>
        <begin position="90"/>
        <end position="109"/>
    </location>
</feature>
<gene>
    <name evidence="2" type="ORF">P0Y53_09335</name>
</gene>
<dbReference type="AlphaFoldDB" id="A0AAJ5WUL8"/>
<name>A0AAJ5WUL8_9BACT</name>
<proteinExistence type="predicted"/>
<feature type="transmembrane region" description="Helical" evidence="1">
    <location>
        <begin position="58"/>
        <end position="78"/>
    </location>
</feature>
<keyword evidence="1" id="KW-0812">Transmembrane</keyword>
<reference evidence="2" key="1">
    <citation type="submission" date="2023-03" db="EMBL/GenBank/DDBJ databases">
        <title>Andean soil-derived lignocellulolytic bacterial consortium as a source of novel taxa and putative plastic-active enzymes.</title>
        <authorList>
            <person name="Diaz-Garcia L."/>
            <person name="Chuvochina M."/>
            <person name="Feuerriegel G."/>
            <person name="Bunk B."/>
            <person name="Sproer C."/>
            <person name="Streit W.R."/>
            <person name="Rodriguez L.M."/>
            <person name="Overmann J."/>
            <person name="Jimenez D.J."/>
        </authorList>
    </citation>
    <scope>NUCLEOTIDE SEQUENCE</scope>
    <source>
        <strain evidence="2">MAG 7</strain>
    </source>
</reference>
<dbReference type="Proteomes" id="UP001220610">
    <property type="component" value="Chromosome"/>
</dbReference>
<organism evidence="2 3">
    <name type="scientific">Candidatus Pseudobacter hemicellulosilyticus</name>
    <dbReference type="NCBI Taxonomy" id="3121375"/>
    <lineage>
        <taxon>Bacteria</taxon>
        <taxon>Pseudomonadati</taxon>
        <taxon>Bacteroidota</taxon>
        <taxon>Chitinophagia</taxon>
        <taxon>Chitinophagales</taxon>
        <taxon>Chitinophagaceae</taxon>
        <taxon>Pseudobacter</taxon>
    </lineage>
</organism>
<keyword evidence="1" id="KW-1133">Transmembrane helix</keyword>
<protein>
    <submittedName>
        <fullName evidence="2">Uncharacterized protein</fullName>
    </submittedName>
</protein>
<dbReference type="EMBL" id="CP119311">
    <property type="protein sequence ID" value="WEK37704.1"/>
    <property type="molecule type" value="Genomic_DNA"/>
</dbReference>
<evidence type="ECO:0000256" key="1">
    <source>
        <dbReference type="SAM" id="Phobius"/>
    </source>
</evidence>
<keyword evidence="1" id="KW-0472">Membrane</keyword>